<feature type="compositionally biased region" description="Pro residues" evidence="14">
    <location>
        <begin position="984"/>
        <end position="1018"/>
    </location>
</feature>
<feature type="domain" description="PH" evidence="16">
    <location>
        <begin position="373"/>
        <end position="465"/>
    </location>
</feature>
<dbReference type="InterPro" id="IPR036028">
    <property type="entry name" value="SH3-like_dom_sf"/>
</dbReference>
<dbReference type="FunFam" id="1.25.40.20:FF:000006">
    <property type="entry name" value="Arf-GAP with SH3 domain, ANK repeat and PH domain-containing protein 2"/>
    <property type="match status" value="1"/>
</dbReference>
<feature type="compositionally biased region" description="Basic and acidic residues" evidence="14">
    <location>
        <begin position="772"/>
        <end position="783"/>
    </location>
</feature>
<proteinExistence type="predicted"/>
<reference evidence="18" key="1">
    <citation type="submission" date="2019-10" db="EMBL/GenBank/DDBJ databases">
        <title>The sequence and de novo assembly of the wild yak genome.</title>
        <authorList>
            <person name="Liu Y."/>
        </authorList>
    </citation>
    <scope>NUCLEOTIDE SEQUENCE [LARGE SCALE GENOMIC DNA]</scope>
    <source>
        <strain evidence="18">WY2019</strain>
    </source>
</reference>
<evidence type="ECO:0000256" key="10">
    <source>
        <dbReference type="ARBA" id="ARBA00023043"/>
    </source>
</evidence>
<gene>
    <name evidence="18" type="ORF">E5288_WYG019830</name>
</gene>
<dbReference type="SUPFAM" id="SSF103657">
    <property type="entry name" value="BAR/IMD domain-like"/>
    <property type="match status" value="1"/>
</dbReference>
<dbReference type="InterPro" id="IPR043593">
    <property type="entry name" value="ASAP"/>
</dbReference>
<evidence type="ECO:0000256" key="11">
    <source>
        <dbReference type="PROSITE-ProRule" id="PRU00023"/>
    </source>
</evidence>
<dbReference type="CDD" id="cd08848">
    <property type="entry name" value="ArfGap_ASAP1"/>
    <property type="match status" value="1"/>
</dbReference>
<keyword evidence="7" id="KW-0677">Repeat</keyword>
<dbReference type="SMART" id="SM00233">
    <property type="entry name" value="PH"/>
    <property type="match status" value="1"/>
</dbReference>
<evidence type="ECO:0000313" key="18">
    <source>
        <dbReference type="EMBL" id="MXQ91992.1"/>
    </source>
</evidence>
<evidence type="ECO:0000256" key="14">
    <source>
        <dbReference type="SAM" id="MobiDB-lite"/>
    </source>
</evidence>
<keyword evidence="6" id="KW-0479">Metal-binding</keyword>
<dbReference type="GO" id="GO:0005794">
    <property type="term" value="C:Golgi apparatus"/>
    <property type="evidence" value="ECO:0007669"/>
    <property type="project" value="UniProtKB-SubCell"/>
</dbReference>
<feature type="domain" description="Arf-GAP" evidence="17">
    <location>
        <begin position="488"/>
        <end position="611"/>
    </location>
</feature>
<feature type="repeat" description="ANK" evidence="11">
    <location>
        <begin position="649"/>
        <end position="684"/>
    </location>
</feature>
<dbReference type="Gene3D" id="2.30.30.40">
    <property type="entry name" value="SH3 Domains"/>
    <property type="match status" value="1"/>
</dbReference>
<dbReference type="SMART" id="SM00105">
    <property type="entry name" value="ArfGap"/>
    <property type="match status" value="1"/>
</dbReference>
<dbReference type="PANTHER" id="PTHR45854">
    <property type="entry name" value="ASAP FAMILY MEMBER"/>
    <property type="match status" value="1"/>
</dbReference>
<feature type="repeat" description="ANK" evidence="11">
    <location>
        <begin position="685"/>
        <end position="717"/>
    </location>
</feature>
<dbReference type="FunFam" id="1.25.40.950:FF:000001">
    <property type="entry name" value="Arf-GAP with SH3 domain, ANK repeat and PH domain-containing protein 1"/>
    <property type="match status" value="1"/>
</dbReference>
<evidence type="ECO:0000259" key="16">
    <source>
        <dbReference type="PROSITE" id="PS50003"/>
    </source>
</evidence>
<dbReference type="InterPro" id="IPR004148">
    <property type="entry name" value="BAR_dom"/>
</dbReference>
<dbReference type="FunFam" id="2.30.29.30:FF:000012">
    <property type="entry name" value="Arf-GAP with SH3 domain, ANK repeat and PH domain-containing protein 2"/>
    <property type="match status" value="1"/>
</dbReference>
<feature type="domain" description="SH3" evidence="15">
    <location>
        <begin position="1113"/>
        <end position="1171"/>
    </location>
</feature>
<dbReference type="PANTHER" id="PTHR45854:SF2">
    <property type="entry name" value="ARF-GAP WITH SH3 DOMAIN, ANK REPEAT AND PH DOMAIN-CONTAINING PROTEIN 1"/>
    <property type="match status" value="1"/>
</dbReference>
<dbReference type="Pfam" id="PF00169">
    <property type="entry name" value="PH"/>
    <property type="match status" value="1"/>
</dbReference>
<dbReference type="Pfam" id="PF16746">
    <property type="entry name" value="BAR_3"/>
    <property type="match status" value="1"/>
</dbReference>
<keyword evidence="19" id="KW-1185">Reference proteome</keyword>
<keyword evidence="9" id="KW-0333">Golgi apparatus</keyword>
<accession>A0A6B0RR02</accession>
<evidence type="ECO:0000256" key="12">
    <source>
        <dbReference type="PROSITE-ProRule" id="PRU00192"/>
    </source>
</evidence>
<dbReference type="InterPro" id="IPR037278">
    <property type="entry name" value="ARFGAP/RecO"/>
</dbReference>
<feature type="compositionally biased region" description="Polar residues" evidence="14">
    <location>
        <begin position="911"/>
        <end position="934"/>
    </location>
</feature>
<dbReference type="PROSITE" id="PS50115">
    <property type="entry name" value="ARFGAP"/>
    <property type="match status" value="1"/>
</dbReference>
<dbReference type="Pfam" id="PF12796">
    <property type="entry name" value="Ank_2"/>
    <property type="match status" value="1"/>
</dbReference>
<dbReference type="SUPFAM" id="SSF57863">
    <property type="entry name" value="ArfGap/RecO-like zinc finger"/>
    <property type="match status" value="1"/>
</dbReference>
<dbReference type="Proteomes" id="UP000322234">
    <property type="component" value="Unassembled WGS sequence"/>
</dbReference>
<evidence type="ECO:0000256" key="6">
    <source>
        <dbReference type="ARBA" id="ARBA00022723"/>
    </source>
</evidence>
<dbReference type="SMART" id="SM00248">
    <property type="entry name" value="ANK"/>
    <property type="match status" value="2"/>
</dbReference>
<dbReference type="SUPFAM" id="SSF50044">
    <property type="entry name" value="SH3-domain"/>
    <property type="match status" value="1"/>
</dbReference>
<dbReference type="PROSITE" id="PS50002">
    <property type="entry name" value="SH3"/>
    <property type="match status" value="1"/>
</dbReference>
<evidence type="ECO:0000256" key="8">
    <source>
        <dbReference type="ARBA" id="ARBA00022833"/>
    </source>
</evidence>
<comment type="caution">
    <text evidence="18">The sequence shown here is derived from an EMBL/GenBank/DDBJ whole genome shotgun (WGS) entry which is preliminary data.</text>
</comment>
<dbReference type="GO" id="GO:0060271">
    <property type="term" value="P:cilium assembly"/>
    <property type="evidence" value="ECO:0007669"/>
    <property type="project" value="TreeGrafter"/>
</dbReference>
<dbReference type="PRINTS" id="PR00405">
    <property type="entry name" value="REVINTRACTNG"/>
</dbReference>
<feature type="region of interest" description="Disordered" evidence="14">
    <location>
        <begin position="826"/>
        <end position="1108"/>
    </location>
</feature>
<feature type="region of interest" description="Disordered" evidence="14">
    <location>
        <begin position="1238"/>
        <end position="1269"/>
    </location>
</feature>
<dbReference type="SMART" id="SM00326">
    <property type="entry name" value="SH3"/>
    <property type="match status" value="1"/>
</dbReference>
<evidence type="ECO:0000259" key="15">
    <source>
        <dbReference type="PROSITE" id="PS50002"/>
    </source>
</evidence>
<comment type="subcellular location">
    <subcellularLocation>
        <location evidence="1">Cytoplasm</location>
    </subcellularLocation>
    <subcellularLocation>
        <location evidence="2">Golgi apparatus</location>
    </subcellularLocation>
</comment>
<dbReference type="InterPro" id="IPR036770">
    <property type="entry name" value="Ankyrin_rpt-contain_sf"/>
</dbReference>
<dbReference type="EMBL" id="VBQZ03000077">
    <property type="protein sequence ID" value="MXQ91992.1"/>
    <property type="molecule type" value="Genomic_DNA"/>
</dbReference>
<dbReference type="SUPFAM" id="SSF48403">
    <property type="entry name" value="Ankyrin repeat"/>
    <property type="match status" value="1"/>
</dbReference>
<dbReference type="InterPro" id="IPR027267">
    <property type="entry name" value="AH/BAR_dom_sf"/>
</dbReference>
<dbReference type="FunFam" id="1.10.220.150:FF:000002">
    <property type="entry name" value="arf-GAP with SH3 domain, ANK repeat and PH domain-containing protein 1"/>
    <property type="match status" value="1"/>
</dbReference>
<keyword evidence="3 12" id="KW-0728">SH3 domain</keyword>
<dbReference type="CDD" id="cd13251">
    <property type="entry name" value="PH_ASAP"/>
    <property type="match status" value="1"/>
</dbReference>
<dbReference type="InterPro" id="IPR001164">
    <property type="entry name" value="ArfGAP_dom"/>
</dbReference>
<dbReference type="FunFam" id="1.20.1270.60:FF:000004">
    <property type="entry name" value="Arf-GAP with SH3 domain, ANK repeat and PH domain-containing protein 1"/>
    <property type="match status" value="1"/>
</dbReference>
<feature type="region of interest" description="Disordered" evidence="14">
    <location>
        <begin position="760"/>
        <end position="809"/>
    </location>
</feature>
<keyword evidence="10 11" id="KW-0040">ANK repeat</keyword>
<evidence type="ECO:0000313" key="19">
    <source>
        <dbReference type="Proteomes" id="UP000322234"/>
    </source>
</evidence>
<dbReference type="GO" id="GO:0002102">
    <property type="term" value="C:podosome"/>
    <property type="evidence" value="ECO:0007669"/>
    <property type="project" value="TreeGrafter"/>
</dbReference>
<dbReference type="GO" id="GO:0008270">
    <property type="term" value="F:zinc ion binding"/>
    <property type="evidence" value="ECO:0007669"/>
    <property type="project" value="UniProtKB-KW"/>
</dbReference>
<dbReference type="InterPro" id="IPR037844">
    <property type="entry name" value="PH_ASAP"/>
</dbReference>
<evidence type="ECO:0000256" key="1">
    <source>
        <dbReference type="ARBA" id="ARBA00004496"/>
    </source>
</evidence>
<protein>
    <recommendedName>
        <fullName evidence="20">Arf-GAP with SH3 domain, ANK repeat and PH domain-containing protein 1</fullName>
    </recommendedName>
</protein>
<evidence type="ECO:0000256" key="2">
    <source>
        <dbReference type="ARBA" id="ARBA00004555"/>
    </source>
</evidence>
<evidence type="ECO:0000256" key="5">
    <source>
        <dbReference type="ARBA" id="ARBA00022553"/>
    </source>
</evidence>
<feature type="compositionally biased region" description="Basic and acidic residues" evidence="14">
    <location>
        <begin position="953"/>
        <end position="963"/>
    </location>
</feature>
<dbReference type="InterPro" id="IPR002110">
    <property type="entry name" value="Ankyrin_rpt"/>
</dbReference>
<dbReference type="GO" id="GO:0005096">
    <property type="term" value="F:GTPase activator activity"/>
    <property type="evidence" value="ECO:0007669"/>
    <property type="project" value="InterPro"/>
</dbReference>
<feature type="compositionally biased region" description="Acidic residues" evidence="14">
    <location>
        <begin position="762"/>
        <end position="771"/>
    </location>
</feature>
<feature type="compositionally biased region" description="Low complexity" evidence="14">
    <location>
        <begin position="858"/>
        <end position="871"/>
    </location>
</feature>
<keyword evidence="13" id="KW-0863">Zinc-finger</keyword>
<dbReference type="Pfam" id="PF01412">
    <property type="entry name" value="ArfGap"/>
    <property type="match status" value="1"/>
</dbReference>
<evidence type="ECO:0000259" key="17">
    <source>
        <dbReference type="PROSITE" id="PS50115"/>
    </source>
</evidence>
<dbReference type="PROSITE" id="PS50003">
    <property type="entry name" value="PH_DOMAIN"/>
    <property type="match status" value="1"/>
</dbReference>
<evidence type="ECO:0000256" key="13">
    <source>
        <dbReference type="PROSITE-ProRule" id="PRU00288"/>
    </source>
</evidence>
<dbReference type="PROSITE" id="PS50088">
    <property type="entry name" value="ANK_REPEAT"/>
    <property type="match status" value="2"/>
</dbReference>
<keyword evidence="5" id="KW-0597">Phosphoprotein</keyword>
<dbReference type="InterPro" id="IPR038508">
    <property type="entry name" value="ArfGAP_dom_sf"/>
</dbReference>
<dbReference type="SUPFAM" id="SSF50729">
    <property type="entry name" value="PH domain-like"/>
    <property type="match status" value="1"/>
</dbReference>
<dbReference type="InterPro" id="IPR001849">
    <property type="entry name" value="PH_domain"/>
</dbReference>
<dbReference type="InterPro" id="IPR037928">
    <property type="entry name" value="ASAP1_BAR"/>
</dbReference>
<evidence type="ECO:0000256" key="7">
    <source>
        <dbReference type="ARBA" id="ARBA00022737"/>
    </source>
</evidence>
<keyword evidence="8" id="KW-0862">Zinc</keyword>
<dbReference type="Gene3D" id="2.30.29.30">
    <property type="entry name" value="Pleckstrin-homology domain (PH domain)/Phosphotyrosine-binding domain (PTB)"/>
    <property type="match status" value="1"/>
</dbReference>
<keyword evidence="4" id="KW-0963">Cytoplasm</keyword>
<dbReference type="Gene3D" id="1.25.40.20">
    <property type="entry name" value="Ankyrin repeat-containing domain"/>
    <property type="match status" value="1"/>
</dbReference>
<name>A0A6B0RR02_9CETA</name>
<dbReference type="Gene3D" id="1.20.1270.60">
    <property type="entry name" value="Arfaptin homology (AH) domain/BAR domain"/>
    <property type="match status" value="1"/>
</dbReference>
<sequence length="1343" mass="147843">MGVMLMTKEMMHALDKTGVHEMPDQISVSEFIAETTEDYNSPTTSSFTTRLHNCRNTVTLLEEALGPVFVGSPLHRTGDTLIFAAYLSCEVGSKPLVLSTRNSLLPALDQDRTALQKVKKSVKAIYNSGQDHVQNEENYAQVLDKFGSNFLSRDNPDLGTAFVKFSTLTKELSTLLKNLLQGLSHNVIFTLDSLLKGDLKGVKGDLKKPFDKAWKDYETKFTKIEKEKREHAKQHGMIRTEITGAEIAEEMEKERRLFQLQMCEYLIKVNEIKTKKGVDLLQNLIKYYHAQCNFFQDGLKTADKLKQYIEKLAADLYNIKQTQDEEKKQLTALRDLIKSSLQLDQKEVGGLCDSQSRQGGYSMHQLQGNKEYGSEKKGYLLKKSDGIRKVWQRRKCSVKNGILTISHATSNRQPAKLNLLTCQVKPNAEDKKSFDLISHNRTYHFQAEDEQDYVAWISVLTNSKEEALTMAFRGEQSAGESSLEELTKAIIEDVQRLPGNDVCCDCGSAEPTWLSTNLGILTCIECSGIHREMGVHISRIQSLELDKLGTSELLLAKNVGNNSFNDIMEANLPSPSPKPTPSSDMTVRKEYITAKYVDHRFSRKTCSSSSAKLNELLEAIKSRDLLALIQVYAEGVELMEPLLEPGQELGETALHLAVRTADQTSLHLVDFLVQNCGNLDKQTALGNTALHYCSMYSKPECLKLLLRSKPTVDVVNQAGETALDIAKRLKATQCEDLLSQAKSGKFNPHVHVEYEWNLRQEEMDESDDDLDDKPSPIKKERSPRPQSFCHSSSISPQDKLSLPGFSTPRDKQRLSYGAFTNQIFVSTSTDSPTSPIAEAPPLPPRNATKGPPGPPSTLPLSTQTSSGSSTLSKKRPPPPPPGHKRTLSDPPSPLPHGPPNKGAVPWGNDVGPSSSSKTTNKFEGLSQQSSTGSAKTALGPRVLPKLPQKVALRKTETSHHLSLDKANVPPEIFQKSSQLTELPQKPPPGDLPPKPTELAPKPPIGDLPPKPGELPPKPQLGDLPPKPQLADLPPKPQVKDLPPKPQLGELLAKPQTGDASPKAQPPLELTPKSHLADLSPNVPKQASEDTNDLTPTLPETPVPLPRKINTGKSKVRRVKTIYDCQADNDDELTFMEGEVIVVTGEEDQEWWVRTSCVALSVVSLHTPPEDTVPGLPLSFETSSGEYPYHTAACGPQPLASATLAFMVDTPTSELAAAGDSTQMFGSCLPQCKFTGPSISPQDQEPLGSPAEILTSQHSPHTLSDPDPAQGFRRGAINKHVIIRFCRDLAFNRARDGLLKITCVLVCVTLVDQLGHEKTYILPVNFGLWASYILLASTAADQEE</sequence>
<organism evidence="18 19">
    <name type="scientific">Bos mutus</name>
    <name type="common">wild yak</name>
    <dbReference type="NCBI Taxonomy" id="72004"/>
    <lineage>
        <taxon>Eukaryota</taxon>
        <taxon>Metazoa</taxon>
        <taxon>Chordata</taxon>
        <taxon>Craniata</taxon>
        <taxon>Vertebrata</taxon>
        <taxon>Euteleostomi</taxon>
        <taxon>Mammalia</taxon>
        <taxon>Eutheria</taxon>
        <taxon>Laurasiatheria</taxon>
        <taxon>Artiodactyla</taxon>
        <taxon>Ruminantia</taxon>
        <taxon>Pecora</taxon>
        <taxon>Bovidae</taxon>
        <taxon>Bovinae</taxon>
        <taxon>Bos</taxon>
    </lineage>
</organism>
<evidence type="ECO:0000256" key="3">
    <source>
        <dbReference type="ARBA" id="ARBA00022443"/>
    </source>
</evidence>
<dbReference type="GO" id="GO:1903527">
    <property type="term" value="P:positive regulation of membrane tubulation"/>
    <property type="evidence" value="ECO:0007669"/>
    <property type="project" value="TreeGrafter"/>
</dbReference>
<dbReference type="Pfam" id="PF00018">
    <property type="entry name" value="SH3_1"/>
    <property type="match status" value="1"/>
</dbReference>
<feature type="compositionally biased region" description="Polar residues" evidence="14">
    <location>
        <begin position="784"/>
        <end position="798"/>
    </location>
</feature>
<dbReference type="InterPro" id="IPR011993">
    <property type="entry name" value="PH-like_dom_sf"/>
</dbReference>
<dbReference type="Gene3D" id="1.25.40.950">
    <property type="match status" value="1"/>
</dbReference>
<dbReference type="InterPro" id="IPR001452">
    <property type="entry name" value="SH3_domain"/>
</dbReference>
<evidence type="ECO:0008006" key="20">
    <source>
        <dbReference type="Google" id="ProtNLM"/>
    </source>
</evidence>
<evidence type="ECO:0000256" key="4">
    <source>
        <dbReference type="ARBA" id="ARBA00022490"/>
    </source>
</evidence>
<dbReference type="CDD" id="cd07641">
    <property type="entry name" value="BAR_ASAP1"/>
    <property type="match status" value="1"/>
</dbReference>
<dbReference type="Gene3D" id="1.10.220.150">
    <property type="entry name" value="Arf GTPase activating protein"/>
    <property type="match status" value="1"/>
</dbReference>
<evidence type="ECO:0000256" key="9">
    <source>
        <dbReference type="ARBA" id="ARBA00023034"/>
    </source>
</evidence>